<evidence type="ECO:0000256" key="5">
    <source>
        <dbReference type="ARBA" id="ARBA00022755"/>
    </source>
</evidence>
<dbReference type="RefSeq" id="WP_080459935.1">
    <property type="nucleotide sequence ID" value="NZ_BBET01000352.1"/>
</dbReference>
<keyword evidence="4 8" id="KW-0332">GMP biosynthesis</keyword>
<evidence type="ECO:0000313" key="11">
    <source>
        <dbReference type="Proteomes" id="UP000191661"/>
    </source>
</evidence>
<dbReference type="SUPFAM" id="SSF52317">
    <property type="entry name" value="Class I glutamine amidotransferase-like"/>
    <property type="match status" value="1"/>
</dbReference>
<dbReference type="PRINTS" id="PR00097">
    <property type="entry name" value="ANTSNTHASEII"/>
</dbReference>
<dbReference type="FunFam" id="3.40.50.880:FF:000047">
    <property type="entry name" value="GMP synthase [glutamine-hydrolyzing] subunit A"/>
    <property type="match status" value="1"/>
</dbReference>
<dbReference type="Proteomes" id="UP000191661">
    <property type="component" value="Unassembled WGS sequence"/>
</dbReference>
<evidence type="ECO:0000256" key="1">
    <source>
        <dbReference type="ARBA" id="ARBA00002332"/>
    </source>
</evidence>
<evidence type="ECO:0000256" key="7">
    <source>
        <dbReference type="ARBA" id="ARBA00022962"/>
    </source>
</evidence>
<name>A0A1V6N3I6_METAZ</name>
<dbReference type="InterPro" id="IPR029062">
    <property type="entry name" value="Class_I_gatase-like"/>
</dbReference>
<keyword evidence="11" id="KW-1185">Reference proteome</keyword>
<evidence type="ECO:0000259" key="9">
    <source>
        <dbReference type="Pfam" id="PF00117"/>
    </source>
</evidence>
<dbReference type="AlphaFoldDB" id="A0A1V6N3I6"/>
<dbReference type="Pfam" id="PF00117">
    <property type="entry name" value="GATase"/>
    <property type="match status" value="1"/>
</dbReference>
<sequence length="190" mass="21457">MKILIINNKGQYNHRIGRSLRYLNIPYELIPNNLSIDEIKEKEPMGLIFGGGPSIEESENSLEYINNIDDIGVPILGICLGHQLIAKSFGGEVSSSSTESYAQIDIDILDENKLFKGVSSPMKVWTSHKDEVKTLPKNFKTLAKSSICDIEAMKHEKKDIYGIQFHPEVHHTPEGEIIFKNFLKICENNL</sequence>
<feature type="active site" evidence="8">
    <location>
        <position position="168"/>
    </location>
</feature>
<dbReference type="PRINTS" id="PR00099">
    <property type="entry name" value="CPSGATASE"/>
</dbReference>
<dbReference type="HAMAP" id="MF_01510">
    <property type="entry name" value="GMP_synthase_A"/>
    <property type="match status" value="1"/>
</dbReference>
<dbReference type="PANTHER" id="PTHR11922">
    <property type="entry name" value="GMP SYNTHASE-RELATED"/>
    <property type="match status" value="1"/>
</dbReference>
<dbReference type="InterPro" id="IPR017926">
    <property type="entry name" value="GATASE"/>
</dbReference>
<comment type="function">
    <text evidence="1 8">Catalyzes the synthesis of GMP from XMP.</text>
</comment>
<evidence type="ECO:0000256" key="8">
    <source>
        <dbReference type="HAMAP-Rule" id="MF_01510"/>
    </source>
</evidence>
<gene>
    <name evidence="8 10" type="primary">guaAA</name>
    <name evidence="10" type="ORF">MBBAR_5c01030</name>
</gene>
<reference evidence="10 11" key="1">
    <citation type="submission" date="2014-12" db="EMBL/GenBank/DDBJ databases">
        <title>Genome sequence of Methanobrevibacter arboriphilicus DH1, DSM1125.</title>
        <authorList>
            <person name="Poehlein A."/>
            <person name="Thauer R.K."/>
            <person name="Seedorf H."/>
            <person name="Daniel R."/>
        </authorList>
    </citation>
    <scope>NUCLEOTIDE SEQUENCE [LARGE SCALE GENOMIC DNA]</scope>
    <source>
        <strain evidence="10 11">DH1</strain>
    </source>
</reference>
<proteinExistence type="inferred from homology"/>
<comment type="caution">
    <text evidence="10">The sequence shown here is derived from an EMBL/GenBank/DDBJ whole genome shotgun (WGS) entry which is preliminary data.</text>
</comment>
<accession>A0A1V6N3I6</accession>
<comment type="subunit">
    <text evidence="8">Heterodimer composed of a glutamine amidotransferase subunit (A) and a GMP-binding subunit (B).</text>
</comment>
<dbReference type="Gene3D" id="3.40.50.880">
    <property type="match status" value="1"/>
</dbReference>
<dbReference type="NCBIfam" id="NF001975">
    <property type="entry name" value="PRK00758.1"/>
    <property type="match status" value="1"/>
</dbReference>
<dbReference type="InterPro" id="IPR023686">
    <property type="entry name" value="GMP_synthase_A"/>
</dbReference>
<evidence type="ECO:0000256" key="6">
    <source>
        <dbReference type="ARBA" id="ARBA00022840"/>
    </source>
</evidence>
<dbReference type="EMBL" id="JXMW01000005">
    <property type="protein sequence ID" value="OQD59260.1"/>
    <property type="molecule type" value="Genomic_DNA"/>
</dbReference>
<evidence type="ECO:0000256" key="4">
    <source>
        <dbReference type="ARBA" id="ARBA00022749"/>
    </source>
</evidence>
<keyword evidence="6 8" id="KW-0067">ATP-binding</keyword>
<evidence type="ECO:0000313" key="10">
    <source>
        <dbReference type="EMBL" id="OQD59260.1"/>
    </source>
</evidence>
<feature type="domain" description="Glutamine amidotransferase" evidence="9">
    <location>
        <begin position="4"/>
        <end position="184"/>
    </location>
</feature>
<feature type="active site" description="Nucleophile" evidence="8">
    <location>
        <position position="79"/>
    </location>
</feature>
<dbReference type="NCBIfam" id="TIGR00888">
    <property type="entry name" value="guaA_Nterm"/>
    <property type="match status" value="1"/>
</dbReference>
<keyword evidence="2 8" id="KW-0436">Ligase</keyword>
<protein>
    <recommendedName>
        <fullName evidence="8">GMP synthase [glutamine-hydrolyzing] subunit A</fullName>
        <ecNumber evidence="8">6.3.5.2</ecNumber>
    </recommendedName>
    <alternativeName>
        <fullName evidence="8">Glutamine amidotransferase</fullName>
    </alternativeName>
</protein>
<dbReference type="GO" id="GO:0003921">
    <property type="term" value="F:GMP synthase activity"/>
    <property type="evidence" value="ECO:0007669"/>
    <property type="project" value="TreeGrafter"/>
</dbReference>
<dbReference type="PROSITE" id="PS51273">
    <property type="entry name" value="GATASE_TYPE_1"/>
    <property type="match status" value="1"/>
</dbReference>
<evidence type="ECO:0000256" key="2">
    <source>
        <dbReference type="ARBA" id="ARBA00022598"/>
    </source>
</evidence>
<evidence type="ECO:0000256" key="3">
    <source>
        <dbReference type="ARBA" id="ARBA00022741"/>
    </source>
</evidence>
<keyword evidence="5 8" id="KW-0658">Purine biosynthesis</keyword>
<comment type="catalytic activity">
    <reaction evidence="8">
        <text>XMP + L-glutamine + ATP + H2O = GMP + L-glutamate + AMP + diphosphate + 2 H(+)</text>
        <dbReference type="Rhea" id="RHEA:11680"/>
        <dbReference type="ChEBI" id="CHEBI:15377"/>
        <dbReference type="ChEBI" id="CHEBI:15378"/>
        <dbReference type="ChEBI" id="CHEBI:29985"/>
        <dbReference type="ChEBI" id="CHEBI:30616"/>
        <dbReference type="ChEBI" id="CHEBI:33019"/>
        <dbReference type="ChEBI" id="CHEBI:57464"/>
        <dbReference type="ChEBI" id="CHEBI:58115"/>
        <dbReference type="ChEBI" id="CHEBI:58359"/>
        <dbReference type="ChEBI" id="CHEBI:456215"/>
        <dbReference type="EC" id="6.3.5.2"/>
    </reaction>
</comment>
<dbReference type="UniPathway" id="UPA00189">
    <property type="reaction ID" value="UER00296"/>
</dbReference>
<comment type="pathway">
    <text evidence="8">Purine metabolism; GMP biosynthesis; GMP from XMP (L-Gln route): step 1/1.</text>
</comment>
<dbReference type="GO" id="GO:0005829">
    <property type="term" value="C:cytosol"/>
    <property type="evidence" value="ECO:0007669"/>
    <property type="project" value="TreeGrafter"/>
</dbReference>
<dbReference type="PRINTS" id="PR00096">
    <property type="entry name" value="GATASE"/>
</dbReference>
<organism evidence="10 11">
    <name type="scientific">Methanobrevibacter arboriphilus JCM 13429 = DSM 1125</name>
    <dbReference type="NCBI Taxonomy" id="1300164"/>
    <lineage>
        <taxon>Archaea</taxon>
        <taxon>Methanobacteriati</taxon>
        <taxon>Methanobacteriota</taxon>
        <taxon>Methanomada group</taxon>
        <taxon>Methanobacteria</taxon>
        <taxon>Methanobacteriales</taxon>
        <taxon>Methanobacteriaceae</taxon>
        <taxon>Methanobrevibacter</taxon>
    </lineage>
</organism>
<keyword evidence="3 8" id="KW-0547">Nucleotide-binding</keyword>
<dbReference type="OrthoDB" id="10772at2157"/>
<dbReference type="InterPro" id="IPR004739">
    <property type="entry name" value="GMP_synth_GATase"/>
</dbReference>
<feature type="active site" evidence="8">
    <location>
        <position position="166"/>
    </location>
</feature>
<dbReference type="GO" id="GO:0005524">
    <property type="term" value="F:ATP binding"/>
    <property type="evidence" value="ECO:0007669"/>
    <property type="project" value="UniProtKB-KW"/>
</dbReference>
<keyword evidence="7 8" id="KW-0315">Glutamine amidotransferase</keyword>
<dbReference type="CDD" id="cd01742">
    <property type="entry name" value="GATase1_GMP_Synthase"/>
    <property type="match status" value="1"/>
</dbReference>
<dbReference type="EC" id="6.3.5.2" evidence="8"/>
<dbReference type="PANTHER" id="PTHR11922:SF2">
    <property type="entry name" value="GMP SYNTHASE [GLUTAMINE-HYDROLYZING]"/>
    <property type="match status" value="1"/>
</dbReference>